<dbReference type="InterPro" id="IPR029787">
    <property type="entry name" value="Nucleotide_cyclase"/>
</dbReference>
<dbReference type="Pfam" id="PF00990">
    <property type="entry name" value="GGDEF"/>
    <property type="match status" value="1"/>
</dbReference>
<gene>
    <name evidence="6" type="ORF">GCM10009114_29200</name>
</gene>
<proteinExistence type="predicted"/>
<evidence type="ECO:0000256" key="3">
    <source>
        <dbReference type="SAM" id="Coils"/>
    </source>
</evidence>
<evidence type="ECO:0000256" key="2">
    <source>
        <dbReference type="ARBA" id="ARBA00034247"/>
    </source>
</evidence>
<dbReference type="SMART" id="SM00267">
    <property type="entry name" value="GGDEF"/>
    <property type="match status" value="1"/>
</dbReference>
<name>A0ABN1LPY2_9ALTE</name>
<dbReference type="InterPro" id="IPR043128">
    <property type="entry name" value="Rev_trsase/Diguanyl_cyclase"/>
</dbReference>
<comment type="caution">
    <text evidence="6">The sequence shown here is derived from an EMBL/GenBank/DDBJ whole genome shotgun (WGS) entry which is preliminary data.</text>
</comment>
<keyword evidence="7" id="KW-1185">Reference proteome</keyword>
<protein>
    <recommendedName>
        <fullName evidence="1">diguanylate cyclase</fullName>
        <ecNumber evidence="1">2.7.7.65</ecNumber>
    </recommendedName>
</protein>
<dbReference type="InterPro" id="IPR050469">
    <property type="entry name" value="Diguanylate_Cyclase"/>
</dbReference>
<dbReference type="Proteomes" id="UP001500359">
    <property type="component" value="Unassembled WGS sequence"/>
</dbReference>
<accession>A0ABN1LPY2</accession>
<dbReference type="InterPro" id="IPR000160">
    <property type="entry name" value="GGDEF_dom"/>
</dbReference>
<keyword evidence="4" id="KW-0472">Membrane</keyword>
<dbReference type="CDD" id="cd01949">
    <property type="entry name" value="GGDEF"/>
    <property type="match status" value="1"/>
</dbReference>
<keyword evidence="4" id="KW-1133">Transmembrane helix</keyword>
<evidence type="ECO:0000259" key="5">
    <source>
        <dbReference type="PROSITE" id="PS50887"/>
    </source>
</evidence>
<keyword evidence="4" id="KW-0812">Transmembrane</keyword>
<evidence type="ECO:0000256" key="4">
    <source>
        <dbReference type="SAM" id="Phobius"/>
    </source>
</evidence>
<dbReference type="NCBIfam" id="TIGR00254">
    <property type="entry name" value="GGDEF"/>
    <property type="match status" value="1"/>
</dbReference>
<dbReference type="EC" id="2.7.7.65" evidence="1"/>
<dbReference type="PANTHER" id="PTHR45138:SF9">
    <property type="entry name" value="DIGUANYLATE CYCLASE DGCM-RELATED"/>
    <property type="match status" value="1"/>
</dbReference>
<dbReference type="SUPFAM" id="SSF55073">
    <property type="entry name" value="Nucleotide cyclase"/>
    <property type="match status" value="1"/>
</dbReference>
<evidence type="ECO:0000256" key="1">
    <source>
        <dbReference type="ARBA" id="ARBA00012528"/>
    </source>
</evidence>
<feature type="coiled-coil region" evidence="3">
    <location>
        <begin position="98"/>
        <end position="135"/>
    </location>
</feature>
<sequence length="521" mass="58565">MFLTITSFSYLQLISLKKALDLTVKEAIPTIITYDKIATNSVRLALFSEQLSAATNPPALRIAKEKVLQGSIEVAELLTEVKTDSVTLREFDAIQYELQELTALVQQKLNNLDTLHNTERDLYELFEEARKLNQQSARTHVSAWFDEFSQLTVQAGNVLSYDKLYQIRKSNADILDTLKSINALSMKMPVQLAQQAQALNSQLEQLVLGNKGLISLKILQLRMEGRTTGRGHFTEKLVSDFARSINFKSATVNEQILLEAAQEQARIANQLQLLGICFIVSICLFALITWVLRRRVIRRLLLLNQKVSGVKSLNTEMSNMRVEDEITDIASTFDTFFDTIEQQKKELSDLAMQDGLTSIANRRAFDIELVRSFNLASRHNLALSVLLLDVDFFKAYNDNLGHTKGDEALVKIAGVLKNTIRREIDFIGRYGGEEFVCILPGCDLMGARTVAENLRKAVANLRIPHKFNQIGDHVTISIGGANLDNFEQRIVTPDALLEAADKALYAAKNRGRNQVNIVKFE</sequence>
<dbReference type="Gene3D" id="6.10.340.10">
    <property type="match status" value="1"/>
</dbReference>
<evidence type="ECO:0000313" key="6">
    <source>
        <dbReference type="EMBL" id="GAA0858674.1"/>
    </source>
</evidence>
<evidence type="ECO:0000313" key="7">
    <source>
        <dbReference type="Proteomes" id="UP001500359"/>
    </source>
</evidence>
<dbReference type="EMBL" id="BAAAFD010000009">
    <property type="protein sequence ID" value="GAA0858674.1"/>
    <property type="molecule type" value="Genomic_DNA"/>
</dbReference>
<comment type="catalytic activity">
    <reaction evidence="2">
        <text>2 GTP = 3',3'-c-di-GMP + 2 diphosphate</text>
        <dbReference type="Rhea" id="RHEA:24898"/>
        <dbReference type="ChEBI" id="CHEBI:33019"/>
        <dbReference type="ChEBI" id="CHEBI:37565"/>
        <dbReference type="ChEBI" id="CHEBI:58805"/>
        <dbReference type="EC" id="2.7.7.65"/>
    </reaction>
</comment>
<keyword evidence="3" id="KW-0175">Coiled coil</keyword>
<organism evidence="6 7">
    <name type="scientific">Aliiglaciecola litoralis</name>
    <dbReference type="NCBI Taxonomy" id="582857"/>
    <lineage>
        <taxon>Bacteria</taxon>
        <taxon>Pseudomonadati</taxon>
        <taxon>Pseudomonadota</taxon>
        <taxon>Gammaproteobacteria</taxon>
        <taxon>Alteromonadales</taxon>
        <taxon>Alteromonadaceae</taxon>
        <taxon>Aliiglaciecola</taxon>
    </lineage>
</organism>
<reference evidence="6 7" key="1">
    <citation type="journal article" date="2019" name="Int. J. Syst. Evol. Microbiol.">
        <title>The Global Catalogue of Microorganisms (GCM) 10K type strain sequencing project: providing services to taxonomists for standard genome sequencing and annotation.</title>
        <authorList>
            <consortium name="The Broad Institute Genomics Platform"/>
            <consortium name="The Broad Institute Genome Sequencing Center for Infectious Disease"/>
            <person name="Wu L."/>
            <person name="Ma J."/>
        </authorList>
    </citation>
    <scope>NUCLEOTIDE SEQUENCE [LARGE SCALE GENOMIC DNA]</scope>
    <source>
        <strain evidence="6 7">JCM 15896</strain>
    </source>
</reference>
<feature type="domain" description="GGDEF" evidence="5">
    <location>
        <begin position="381"/>
        <end position="520"/>
    </location>
</feature>
<dbReference type="Gene3D" id="3.30.70.270">
    <property type="match status" value="1"/>
</dbReference>
<dbReference type="PANTHER" id="PTHR45138">
    <property type="entry name" value="REGULATORY COMPONENTS OF SENSORY TRANSDUCTION SYSTEM"/>
    <property type="match status" value="1"/>
</dbReference>
<feature type="transmembrane region" description="Helical" evidence="4">
    <location>
        <begin position="271"/>
        <end position="292"/>
    </location>
</feature>
<dbReference type="PROSITE" id="PS50887">
    <property type="entry name" value="GGDEF"/>
    <property type="match status" value="1"/>
</dbReference>